<reference evidence="6 7" key="1">
    <citation type="submission" date="2021-05" db="EMBL/GenBank/DDBJ databases">
        <authorList>
            <person name="Zhang Z.D."/>
            <person name="Osman G."/>
        </authorList>
    </citation>
    <scope>NUCLEOTIDE SEQUENCE [LARGE SCALE GENOMIC DNA]</scope>
    <source>
        <strain evidence="6 7">KCTC 32217</strain>
    </source>
</reference>
<dbReference type="GO" id="GO:0005524">
    <property type="term" value="F:ATP binding"/>
    <property type="evidence" value="ECO:0007669"/>
    <property type="project" value="UniProtKB-KW"/>
</dbReference>
<comment type="caution">
    <text evidence="6">The sequence shown here is derived from an EMBL/GenBank/DDBJ whole genome shotgun (WGS) entry which is preliminary data.</text>
</comment>
<feature type="domain" description="DNA mismatch repair proteins mutS family" evidence="5">
    <location>
        <begin position="409"/>
        <end position="584"/>
    </location>
</feature>
<keyword evidence="2" id="KW-0067">ATP-binding</keyword>
<keyword evidence="7" id="KW-1185">Reference proteome</keyword>
<evidence type="ECO:0000256" key="3">
    <source>
        <dbReference type="ARBA" id="ARBA00023125"/>
    </source>
</evidence>
<feature type="transmembrane region" description="Helical" evidence="4">
    <location>
        <begin position="316"/>
        <end position="335"/>
    </location>
</feature>
<accession>A0AAP2CF41</accession>
<evidence type="ECO:0000256" key="2">
    <source>
        <dbReference type="ARBA" id="ARBA00022840"/>
    </source>
</evidence>
<dbReference type="GO" id="GO:0030983">
    <property type="term" value="F:mismatched DNA binding"/>
    <property type="evidence" value="ECO:0007669"/>
    <property type="project" value="InterPro"/>
</dbReference>
<keyword evidence="4" id="KW-0812">Transmembrane</keyword>
<organism evidence="6 7">
    <name type="scientific">Litoribacter ruber</name>
    <dbReference type="NCBI Taxonomy" id="702568"/>
    <lineage>
        <taxon>Bacteria</taxon>
        <taxon>Pseudomonadati</taxon>
        <taxon>Bacteroidota</taxon>
        <taxon>Cytophagia</taxon>
        <taxon>Cytophagales</taxon>
        <taxon>Cyclobacteriaceae</taxon>
        <taxon>Litoribacter</taxon>
    </lineage>
</organism>
<keyword evidence="4" id="KW-1133">Transmembrane helix</keyword>
<keyword evidence="1" id="KW-0547">Nucleotide-binding</keyword>
<dbReference type="Proteomes" id="UP001319104">
    <property type="component" value="Unassembled WGS sequence"/>
</dbReference>
<evidence type="ECO:0000256" key="1">
    <source>
        <dbReference type="ARBA" id="ARBA00022741"/>
    </source>
</evidence>
<dbReference type="RefSeq" id="WP_213944316.1">
    <property type="nucleotide sequence ID" value="NZ_JAHCMY010000002.1"/>
</dbReference>
<feature type="transmembrane region" description="Helical" evidence="4">
    <location>
        <begin position="202"/>
        <end position="223"/>
    </location>
</feature>
<dbReference type="Gene3D" id="3.40.50.300">
    <property type="entry name" value="P-loop containing nucleotide triphosphate hydrolases"/>
    <property type="match status" value="1"/>
</dbReference>
<keyword evidence="4" id="KW-0472">Membrane</keyword>
<dbReference type="InterPro" id="IPR000432">
    <property type="entry name" value="DNA_mismatch_repair_MutS_C"/>
</dbReference>
<gene>
    <name evidence="6" type="ORF">KI659_05255</name>
</gene>
<dbReference type="InterPro" id="IPR045076">
    <property type="entry name" value="MutS"/>
</dbReference>
<dbReference type="InterPro" id="IPR027417">
    <property type="entry name" value="P-loop_NTPase"/>
</dbReference>
<evidence type="ECO:0000256" key="4">
    <source>
        <dbReference type="SAM" id="Phobius"/>
    </source>
</evidence>
<feature type="transmembrane region" description="Helical" evidence="4">
    <location>
        <begin position="21"/>
        <end position="40"/>
    </location>
</feature>
<dbReference type="EMBL" id="JAHCMY010000002">
    <property type="protein sequence ID" value="MBS9523423.1"/>
    <property type="molecule type" value="Genomic_DNA"/>
</dbReference>
<dbReference type="PANTHER" id="PTHR11361:SF99">
    <property type="entry name" value="DNA MISMATCH REPAIR PROTEIN"/>
    <property type="match status" value="1"/>
</dbReference>
<proteinExistence type="predicted"/>
<dbReference type="GO" id="GO:0140664">
    <property type="term" value="F:ATP-dependent DNA damage sensor activity"/>
    <property type="evidence" value="ECO:0007669"/>
    <property type="project" value="InterPro"/>
</dbReference>
<dbReference type="PANTHER" id="PTHR11361">
    <property type="entry name" value="DNA MISMATCH REPAIR PROTEIN MUTS FAMILY MEMBER"/>
    <property type="match status" value="1"/>
</dbReference>
<dbReference type="Pfam" id="PF00488">
    <property type="entry name" value="MutS_V"/>
    <property type="match status" value="1"/>
</dbReference>
<feature type="transmembrane region" description="Helical" evidence="4">
    <location>
        <begin position="46"/>
        <end position="64"/>
    </location>
</feature>
<evidence type="ECO:0000313" key="6">
    <source>
        <dbReference type="EMBL" id="MBS9523423.1"/>
    </source>
</evidence>
<protein>
    <submittedName>
        <fullName evidence="6">DNA mismatch repair protein</fullName>
    </submittedName>
</protein>
<feature type="transmembrane region" description="Helical" evidence="4">
    <location>
        <begin position="229"/>
        <end position="246"/>
    </location>
</feature>
<dbReference type="GO" id="GO:0006298">
    <property type="term" value="P:mismatch repair"/>
    <property type="evidence" value="ECO:0007669"/>
    <property type="project" value="InterPro"/>
</dbReference>
<name>A0AAP2CF41_9BACT</name>
<sequence length="584" mass="66902">MILDFNYKEPEVTLKKTSKRIAGLSISRLVLFFSMLAIIIVGLSEIRWVLFLFFPVSILFVLSIKRFNKLKDRQAFLKGILAVNDENHFRKVRDLSRFDQGTEFIDKKHPFSNDLDLFGEHSLFQLLNHTVSGEGRYLLAQEMKAYHAVEKSQLRHSAIQELSTKKDFLLHFEAFGKAFLKEEKAKTGFYEWINTGNKWKDIFFLPIIIGPIVGLAVLLATIVGYITPGWFSLWVLIGAIVLSWVLRPLMAASKVMPDEGDLKTYTAWARLLEGISFQDEMLQTLQKPIYDDQFKASNSLKSLEQQSFMVQNRANLVYMIFNFLFWTDYVVLWRLERWKKRNKSHVHFWETCFNEWQVLVSLAAFTEQEGTHTPVEWTSQFNLKAQEVKHPLIHPDKCVANDFELKDGEKIVLLTGSNMSGKTTFMRTIGINLVLAGMGLSPFAKSFATGPFQLFTSMRNTDSLGESVSSFYAELARIKKLLDQAESGLPIFFLLDEILKGTNTTDRVMGSEALINQLRSTQSKGIISTHDIELADLEIAGVLNFSFHSTIQQDEIIFDYKIKKGPCPSFNAHKLMELMGIKFN</sequence>
<keyword evidence="3" id="KW-0238">DNA-binding</keyword>
<dbReference type="SMART" id="SM00534">
    <property type="entry name" value="MUTSac"/>
    <property type="match status" value="1"/>
</dbReference>
<dbReference type="GO" id="GO:0005829">
    <property type="term" value="C:cytosol"/>
    <property type="evidence" value="ECO:0007669"/>
    <property type="project" value="TreeGrafter"/>
</dbReference>
<dbReference type="SUPFAM" id="SSF52540">
    <property type="entry name" value="P-loop containing nucleoside triphosphate hydrolases"/>
    <property type="match status" value="1"/>
</dbReference>
<evidence type="ECO:0000313" key="7">
    <source>
        <dbReference type="Proteomes" id="UP001319104"/>
    </source>
</evidence>
<evidence type="ECO:0000259" key="5">
    <source>
        <dbReference type="SMART" id="SM00534"/>
    </source>
</evidence>
<dbReference type="AlphaFoldDB" id="A0AAP2CF41"/>